<sequence>MVGSPLLSFLPRPGWIRPEYVANVVGVLATGARLLHSAITESGPTVPEIICGAYDHGVDCSLGTCVRVDGKMSDAECSPTICRGLSVRPLGLMIGGLVPSRGLPTGFVTRPSKTLQASSYRSLTVTVMMISRLTSRCAVITDSDIASTEAQ</sequence>
<proteinExistence type="predicted"/>
<accession>A0A1H2YP14</accession>
<gene>
    <name evidence="1" type="ORF">SAMN05443574_11352</name>
</gene>
<dbReference type="AlphaFoldDB" id="A0A1H2YP14"/>
<name>A0A1H2YP14_HALVA</name>
<dbReference type="EMBL" id="FNOF01000013">
    <property type="protein sequence ID" value="SDX06721.1"/>
    <property type="molecule type" value="Genomic_DNA"/>
</dbReference>
<reference evidence="1 2" key="1">
    <citation type="submission" date="2016-10" db="EMBL/GenBank/DDBJ databases">
        <authorList>
            <person name="de Groot N.N."/>
        </authorList>
    </citation>
    <scope>NUCLEOTIDE SEQUENCE [LARGE SCALE GENOMIC DNA]</scope>
    <source>
        <strain evidence="1 2">DSM 3756</strain>
    </source>
</reference>
<evidence type="ECO:0000313" key="1">
    <source>
        <dbReference type="EMBL" id="SDX06721.1"/>
    </source>
</evidence>
<organism evidence="1 2">
    <name type="scientific">Haloarcula vallismortis</name>
    <name type="common">Halobacterium vallismortis</name>
    <dbReference type="NCBI Taxonomy" id="28442"/>
    <lineage>
        <taxon>Archaea</taxon>
        <taxon>Methanobacteriati</taxon>
        <taxon>Methanobacteriota</taxon>
        <taxon>Stenosarchaea group</taxon>
        <taxon>Halobacteria</taxon>
        <taxon>Halobacteriales</taxon>
        <taxon>Haloarculaceae</taxon>
        <taxon>Haloarcula</taxon>
    </lineage>
</organism>
<protein>
    <submittedName>
        <fullName evidence="1">Uncharacterized protein</fullName>
    </submittedName>
</protein>
<dbReference type="Proteomes" id="UP000182573">
    <property type="component" value="Unassembled WGS sequence"/>
</dbReference>
<evidence type="ECO:0000313" key="2">
    <source>
        <dbReference type="Proteomes" id="UP000182573"/>
    </source>
</evidence>